<feature type="transmembrane region" description="Helical" evidence="6">
    <location>
        <begin position="82"/>
        <end position="102"/>
    </location>
</feature>
<dbReference type="AlphaFoldDB" id="B0SV27"/>
<dbReference type="EMBL" id="CP000927">
    <property type="protein sequence ID" value="ABZ71496.1"/>
    <property type="molecule type" value="Genomic_DNA"/>
</dbReference>
<keyword evidence="3 6" id="KW-0812">Transmembrane</keyword>
<dbReference type="InterPro" id="IPR044770">
    <property type="entry name" value="MFS_spinster-like"/>
</dbReference>
<dbReference type="PROSITE" id="PS50850">
    <property type="entry name" value="MFS"/>
    <property type="match status" value="1"/>
</dbReference>
<dbReference type="KEGG" id="cak:Caul_2369"/>
<feature type="transmembrane region" description="Helical" evidence="6">
    <location>
        <begin position="302"/>
        <end position="323"/>
    </location>
</feature>
<dbReference type="OrthoDB" id="7497327at2"/>
<feature type="transmembrane region" description="Helical" evidence="6">
    <location>
        <begin position="364"/>
        <end position="386"/>
    </location>
</feature>
<keyword evidence="5 6" id="KW-0472">Membrane</keyword>
<organism evidence="8">
    <name type="scientific">Caulobacter sp. (strain K31)</name>
    <dbReference type="NCBI Taxonomy" id="366602"/>
    <lineage>
        <taxon>Bacteria</taxon>
        <taxon>Pseudomonadati</taxon>
        <taxon>Pseudomonadota</taxon>
        <taxon>Alphaproteobacteria</taxon>
        <taxon>Caulobacterales</taxon>
        <taxon>Caulobacteraceae</taxon>
        <taxon>Caulobacter</taxon>
    </lineage>
</organism>
<accession>B0SV27</accession>
<feature type="transmembrane region" description="Helical" evidence="6">
    <location>
        <begin position="144"/>
        <end position="165"/>
    </location>
</feature>
<evidence type="ECO:0000259" key="7">
    <source>
        <dbReference type="PROSITE" id="PS50850"/>
    </source>
</evidence>
<feature type="domain" description="Major facilitator superfamily (MFS) profile" evidence="7">
    <location>
        <begin position="16"/>
        <end position="420"/>
    </location>
</feature>
<keyword evidence="2" id="KW-0813">Transport</keyword>
<evidence type="ECO:0000256" key="6">
    <source>
        <dbReference type="SAM" id="Phobius"/>
    </source>
</evidence>
<name>B0SV27_CAUSK</name>
<feature type="transmembrane region" description="Helical" evidence="6">
    <location>
        <begin position="108"/>
        <end position="132"/>
    </location>
</feature>
<feature type="transmembrane region" description="Helical" evidence="6">
    <location>
        <begin position="267"/>
        <end position="290"/>
    </location>
</feature>
<feature type="transmembrane region" description="Helical" evidence="6">
    <location>
        <begin position="12"/>
        <end position="34"/>
    </location>
</feature>
<evidence type="ECO:0000256" key="4">
    <source>
        <dbReference type="ARBA" id="ARBA00022989"/>
    </source>
</evidence>
<dbReference type="Pfam" id="PF07690">
    <property type="entry name" value="MFS_1"/>
    <property type="match status" value="1"/>
</dbReference>
<dbReference type="InterPro" id="IPR020846">
    <property type="entry name" value="MFS_dom"/>
</dbReference>
<dbReference type="GO" id="GO:0022857">
    <property type="term" value="F:transmembrane transporter activity"/>
    <property type="evidence" value="ECO:0007669"/>
    <property type="project" value="InterPro"/>
</dbReference>
<evidence type="ECO:0000256" key="3">
    <source>
        <dbReference type="ARBA" id="ARBA00022692"/>
    </source>
</evidence>
<dbReference type="STRING" id="366602.Caul_2369"/>
<feature type="transmembrane region" description="Helical" evidence="6">
    <location>
        <begin position="398"/>
        <end position="419"/>
    </location>
</feature>
<dbReference type="GO" id="GO:0016020">
    <property type="term" value="C:membrane"/>
    <property type="evidence" value="ECO:0007669"/>
    <property type="project" value="UniProtKB-SubCell"/>
</dbReference>
<reference evidence="8" key="1">
    <citation type="submission" date="2008-01" db="EMBL/GenBank/DDBJ databases">
        <title>Complete sequence of chromosome of Caulobacter sp. K31.</title>
        <authorList>
            <consortium name="US DOE Joint Genome Institute"/>
            <person name="Copeland A."/>
            <person name="Lucas S."/>
            <person name="Lapidus A."/>
            <person name="Barry K."/>
            <person name="Glavina del Rio T."/>
            <person name="Dalin E."/>
            <person name="Tice H."/>
            <person name="Pitluck S."/>
            <person name="Bruce D."/>
            <person name="Goodwin L."/>
            <person name="Thompson L.S."/>
            <person name="Brettin T."/>
            <person name="Detter J.C."/>
            <person name="Han C."/>
            <person name="Schmutz J."/>
            <person name="Larimer F."/>
            <person name="Land M."/>
            <person name="Hauser L."/>
            <person name="Kyrpides N."/>
            <person name="Kim E."/>
            <person name="Stephens C."/>
            <person name="Richardson P."/>
        </authorList>
    </citation>
    <scope>NUCLEOTIDE SEQUENCE [LARGE SCALE GENOMIC DNA]</scope>
    <source>
        <strain evidence="8">K31</strain>
    </source>
</reference>
<dbReference type="HOGENOM" id="CLU_001265_5_12_5"/>
<feature type="transmembrane region" description="Helical" evidence="6">
    <location>
        <begin position="54"/>
        <end position="75"/>
    </location>
</feature>
<comment type="subcellular location">
    <subcellularLocation>
        <location evidence="1">Membrane</location>
        <topology evidence="1">Multi-pass membrane protein</topology>
    </subcellularLocation>
</comment>
<dbReference type="SUPFAM" id="SSF103473">
    <property type="entry name" value="MFS general substrate transporter"/>
    <property type="match status" value="1"/>
</dbReference>
<feature type="transmembrane region" description="Helical" evidence="6">
    <location>
        <begin position="232"/>
        <end position="255"/>
    </location>
</feature>
<dbReference type="InterPro" id="IPR036259">
    <property type="entry name" value="MFS_trans_sf"/>
</dbReference>
<evidence type="ECO:0000256" key="5">
    <source>
        <dbReference type="ARBA" id="ARBA00023136"/>
    </source>
</evidence>
<feature type="transmembrane region" description="Helical" evidence="6">
    <location>
        <begin position="329"/>
        <end position="352"/>
    </location>
</feature>
<gene>
    <name evidence="8" type="ordered locus">Caul_2369</name>
</gene>
<proteinExistence type="predicted"/>
<evidence type="ECO:0000256" key="2">
    <source>
        <dbReference type="ARBA" id="ARBA00022448"/>
    </source>
</evidence>
<dbReference type="PANTHER" id="PTHR23505:SF79">
    <property type="entry name" value="PROTEIN SPINSTER"/>
    <property type="match status" value="1"/>
</dbReference>
<sequence precursor="true">MQQSSHPVSAFRAWLALAIMIAAMLYALVDRQVFLLVAAEMSKTLRLSNTQLGLIQGVGFAALTLLGAYPIAWFADRYDRRWVLAICILCWAMGTAACGLANGFSPLFIAAGAVAVSEAGIAPIFMSMLPELFRGQARVTATMIYYVAVSLGMAAGMFVVGAMMAAVDALKPLPGFLSGLENWRLAYLAAAAPFPVLIAMIFFLPIGRVPGARAKATAAPITPFLRAHFKSVALVFGAMTFFALGVTSVLAWTPVSLTRIFGLSPASVGMVLGAVIAAASVAGVTAGNFVMPPLQRRIGYRAAPRIVWVSLIASLPLVCLIPFATAPWQVFACVGVQVFASTIAGASSVSLLQDLAPPEVRSRIMALRAMTNGPAIGLGIAGSAFLGDVIKAGPQSLFWGGLCITVPAWIATIVMLRLAEKPFEVTARESTGMRSPLDFSAPTKDVG</sequence>
<dbReference type="PANTHER" id="PTHR23505">
    <property type="entry name" value="SPINSTER"/>
    <property type="match status" value="1"/>
</dbReference>
<evidence type="ECO:0000313" key="8">
    <source>
        <dbReference type="EMBL" id="ABZ71496.1"/>
    </source>
</evidence>
<dbReference type="InterPro" id="IPR011701">
    <property type="entry name" value="MFS"/>
</dbReference>
<keyword evidence="4 6" id="KW-1133">Transmembrane helix</keyword>
<evidence type="ECO:0000256" key="1">
    <source>
        <dbReference type="ARBA" id="ARBA00004141"/>
    </source>
</evidence>
<dbReference type="Gene3D" id="1.20.1250.20">
    <property type="entry name" value="MFS general substrate transporter like domains"/>
    <property type="match status" value="1"/>
</dbReference>
<protein>
    <submittedName>
        <fullName evidence="8">Major facilitator superfamily MFS_1</fullName>
    </submittedName>
</protein>
<feature type="transmembrane region" description="Helical" evidence="6">
    <location>
        <begin position="185"/>
        <end position="206"/>
    </location>
</feature>
<dbReference type="eggNOG" id="COG2271">
    <property type="taxonomic scope" value="Bacteria"/>
</dbReference>